<protein>
    <submittedName>
        <fullName evidence="3">Hypoxic response protein 1</fullName>
    </submittedName>
</protein>
<dbReference type="PROSITE" id="PS51371">
    <property type="entry name" value="CBS"/>
    <property type="match status" value="2"/>
</dbReference>
<dbReference type="CDD" id="cd04622">
    <property type="entry name" value="CBS_pair_HRP1_like"/>
    <property type="match status" value="1"/>
</dbReference>
<evidence type="ECO:0000256" key="1">
    <source>
        <dbReference type="ARBA" id="ARBA00023122"/>
    </source>
</evidence>
<organism evidence="3">
    <name type="scientific">anaerobic digester metagenome</name>
    <dbReference type="NCBI Taxonomy" id="1263854"/>
    <lineage>
        <taxon>unclassified sequences</taxon>
        <taxon>metagenomes</taxon>
        <taxon>ecological metagenomes</taxon>
    </lineage>
</organism>
<feature type="domain" description="CBS" evidence="2">
    <location>
        <begin position="74"/>
        <end position="130"/>
    </location>
</feature>
<dbReference type="SUPFAM" id="SSF54631">
    <property type="entry name" value="CBS-domain pair"/>
    <property type="match status" value="1"/>
</dbReference>
<evidence type="ECO:0000313" key="3">
    <source>
        <dbReference type="EMBL" id="VFU13717.1"/>
    </source>
</evidence>
<dbReference type="Pfam" id="PF00571">
    <property type="entry name" value="CBS"/>
    <property type="match status" value="2"/>
</dbReference>
<dbReference type="PANTHER" id="PTHR43080">
    <property type="entry name" value="CBS DOMAIN-CONTAINING PROTEIN CBSX3, MITOCHONDRIAL"/>
    <property type="match status" value="1"/>
</dbReference>
<dbReference type="InterPro" id="IPR051257">
    <property type="entry name" value="Diverse_CBS-Domain"/>
</dbReference>
<dbReference type="AlphaFoldDB" id="A0A485LY44"/>
<dbReference type="Gene3D" id="3.10.580.10">
    <property type="entry name" value="CBS-domain"/>
    <property type="match status" value="1"/>
</dbReference>
<sequence length="146" mass="16251">MQIREIMTPNPEEIPVMESVALAAEKMKKLDVGAIPVYSEDRKNIVGMVTDRDIVTRAIAEHRNPAETSIRDIMSKDVVTCMEDTDIDEAVQTMKEKKVRRLIVTNARGETVGILSLGDISTKAPSSLEKACEVLEEISEPSRPKR</sequence>
<dbReference type="PANTHER" id="PTHR43080:SF2">
    <property type="entry name" value="CBS DOMAIN-CONTAINING PROTEIN"/>
    <property type="match status" value="1"/>
</dbReference>
<name>A0A485LY44_9ZZZZ</name>
<accession>A0A485LY44</accession>
<dbReference type="SMART" id="SM00116">
    <property type="entry name" value="CBS"/>
    <property type="match status" value="2"/>
</dbReference>
<gene>
    <name evidence="3" type="primary">hrp</name>
    <name evidence="3" type="ORF">SCFA_210003</name>
</gene>
<dbReference type="InterPro" id="IPR000644">
    <property type="entry name" value="CBS_dom"/>
</dbReference>
<keyword evidence="1" id="KW-0129">CBS domain</keyword>
<feature type="domain" description="CBS" evidence="2">
    <location>
        <begin position="7"/>
        <end position="67"/>
    </location>
</feature>
<evidence type="ECO:0000259" key="2">
    <source>
        <dbReference type="PROSITE" id="PS51371"/>
    </source>
</evidence>
<proteinExistence type="predicted"/>
<dbReference type="InterPro" id="IPR046342">
    <property type="entry name" value="CBS_dom_sf"/>
</dbReference>
<dbReference type="EMBL" id="CAADRM010000083">
    <property type="protein sequence ID" value="VFU13717.1"/>
    <property type="molecule type" value="Genomic_DNA"/>
</dbReference>
<reference evidence="3" key="1">
    <citation type="submission" date="2019-03" db="EMBL/GenBank/DDBJ databases">
        <authorList>
            <person name="Hao L."/>
        </authorList>
    </citation>
    <scope>NUCLEOTIDE SEQUENCE</scope>
</reference>